<comment type="caution">
    <text evidence="1">The sequence shown here is derived from an EMBL/GenBank/DDBJ whole genome shotgun (WGS) entry which is preliminary data.</text>
</comment>
<keyword evidence="2" id="KW-1185">Reference proteome</keyword>
<evidence type="ECO:0000313" key="2">
    <source>
        <dbReference type="Proteomes" id="UP001608902"/>
    </source>
</evidence>
<organism evidence="1 2">
    <name type="scientific">Gnathostoma spinigerum</name>
    <dbReference type="NCBI Taxonomy" id="75299"/>
    <lineage>
        <taxon>Eukaryota</taxon>
        <taxon>Metazoa</taxon>
        <taxon>Ecdysozoa</taxon>
        <taxon>Nematoda</taxon>
        <taxon>Chromadorea</taxon>
        <taxon>Rhabditida</taxon>
        <taxon>Spirurina</taxon>
        <taxon>Gnathostomatomorpha</taxon>
        <taxon>Gnathostomatoidea</taxon>
        <taxon>Gnathostomatidae</taxon>
        <taxon>Gnathostoma</taxon>
    </lineage>
</organism>
<dbReference type="EMBL" id="JBGFUD010006689">
    <property type="protein sequence ID" value="MFH4981148.1"/>
    <property type="molecule type" value="Genomic_DNA"/>
</dbReference>
<proteinExistence type="predicted"/>
<protein>
    <recommendedName>
        <fullName evidence="3">PH domain-containing protein</fullName>
    </recommendedName>
</protein>
<sequence>MTKSTDCCGFADSSFSTDVQILDSEGSLPDEDVMISRFGTPSRKLNFIIGEEGCSSLSLRELLQIPCSQLDGKQYEGWIRRKRLSNESGFKRKWIKCWMALRSGLLHIYKEPSAPSADFVISIVKFVISDATDLKTSKK</sequence>
<evidence type="ECO:0000313" key="1">
    <source>
        <dbReference type="EMBL" id="MFH4981148.1"/>
    </source>
</evidence>
<evidence type="ECO:0008006" key="3">
    <source>
        <dbReference type="Google" id="ProtNLM"/>
    </source>
</evidence>
<dbReference type="Proteomes" id="UP001608902">
    <property type="component" value="Unassembled WGS sequence"/>
</dbReference>
<name>A0ABD6EVS1_9BILA</name>
<reference evidence="1 2" key="1">
    <citation type="submission" date="2024-08" db="EMBL/GenBank/DDBJ databases">
        <title>Gnathostoma spinigerum genome.</title>
        <authorList>
            <person name="Gonzalez-Bertolin B."/>
            <person name="Monzon S."/>
            <person name="Zaballos A."/>
            <person name="Jimenez P."/>
            <person name="Dekumyoy P."/>
            <person name="Varona S."/>
            <person name="Cuesta I."/>
            <person name="Sumanam S."/>
            <person name="Adisakwattana P."/>
            <person name="Gasser R.B."/>
            <person name="Hernandez-Gonzalez A."/>
            <person name="Young N.D."/>
            <person name="Perteguer M.J."/>
        </authorList>
    </citation>
    <scope>NUCLEOTIDE SEQUENCE [LARGE SCALE GENOMIC DNA]</scope>
    <source>
        <strain evidence="1">AL3</strain>
        <tissue evidence="1">Liver</tissue>
    </source>
</reference>
<dbReference type="Gene3D" id="2.30.29.30">
    <property type="entry name" value="Pleckstrin-homology domain (PH domain)/Phosphotyrosine-binding domain (PTB)"/>
    <property type="match status" value="1"/>
</dbReference>
<dbReference type="AlphaFoldDB" id="A0ABD6EVS1"/>
<dbReference type="SUPFAM" id="SSF50729">
    <property type="entry name" value="PH domain-like"/>
    <property type="match status" value="1"/>
</dbReference>
<accession>A0ABD6EVS1</accession>
<dbReference type="InterPro" id="IPR011993">
    <property type="entry name" value="PH-like_dom_sf"/>
</dbReference>
<gene>
    <name evidence="1" type="ORF">AB6A40_007857</name>
</gene>